<reference evidence="2 3" key="1">
    <citation type="submission" date="2021-06" db="EMBL/GenBank/DDBJ databases">
        <authorList>
            <person name="Kallberg Y."/>
            <person name="Tangrot J."/>
            <person name="Rosling A."/>
        </authorList>
    </citation>
    <scope>NUCLEOTIDE SEQUENCE [LARGE SCALE GENOMIC DNA]</scope>
    <source>
        <strain evidence="2 3">120-4 pot B 10/14</strain>
    </source>
</reference>
<feature type="compositionally biased region" description="Basic and acidic residues" evidence="1">
    <location>
        <begin position="129"/>
        <end position="140"/>
    </location>
</feature>
<accession>A0ABN7VEH0</accession>
<gene>
    <name evidence="2" type="ORF">GMARGA_LOCUS17763</name>
</gene>
<dbReference type="Proteomes" id="UP000789901">
    <property type="component" value="Unassembled WGS sequence"/>
</dbReference>
<evidence type="ECO:0000313" key="2">
    <source>
        <dbReference type="EMBL" id="CAG8763618.1"/>
    </source>
</evidence>
<proteinExistence type="predicted"/>
<evidence type="ECO:0000256" key="1">
    <source>
        <dbReference type="SAM" id="MobiDB-lite"/>
    </source>
</evidence>
<name>A0ABN7VEH0_GIGMA</name>
<evidence type="ECO:0000313" key="3">
    <source>
        <dbReference type="Proteomes" id="UP000789901"/>
    </source>
</evidence>
<comment type="caution">
    <text evidence="2">The sequence shown here is derived from an EMBL/GenBank/DDBJ whole genome shotgun (WGS) entry which is preliminary data.</text>
</comment>
<feature type="region of interest" description="Disordered" evidence="1">
    <location>
        <begin position="110"/>
        <end position="140"/>
    </location>
</feature>
<feature type="compositionally biased region" description="Polar residues" evidence="1">
    <location>
        <begin position="110"/>
        <end position="128"/>
    </location>
</feature>
<protein>
    <submittedName>
        <fullName evidence="2">9065_t:CDS:1</fullName>
    </submittedName>
</protein>
<keyword evidence="3" id="KW-1185">Reference proteome</keyword>
<sequence>MFKTKKNLTSIFQNLQNILQSSQENPQTTTFDSSIYTPLSAISTSTSLTQSIVLPTQFLANSLSNINTNKTFQTSQTQSSVKHTYSSKLKSQTNPFSLTLGPFTKTLQHSSMDIDNTSSNPTDTTFNDHTNKPTDLEEPI</sequence>
<organism evidence="2 3">
    <name type="scientific">Gigaspora margarita</name>
    <dbReference type="NCBI Taxonomy" id="4874"/>
    <lineage>
        <taxon>Eukaryota</taxon>
        <taxon>Fungi</taxon>
        <taxon>Fungi incertae sedis</taxon>
        <taxon>Mucoromycota</taxon>
        <taxon>Glomeromycotina</taxon>
        <taxon>Glomeromycetes</taxon>
        <taxon>Diversisporales</taxon>
        <taxon>Gigasporaceae</taxon>
        <taxon>Gigaspora</taxon>
    </lineage>
</organism>
<dbReference type="EMBL" id="CAJVQB010013662">
    <property type="protein sequence ID" value="CAG8763618.1"/>
    <property type="molecule type" value="Genomic_DNA"/>
</dbReference>